<name>A0A5F1Y9V0_9LEPT</name>
<reference evidence="1" key="1">
    <citation type="journal article" date="2019" name="PLoS Negl. Trop. Dis.">
        <title>Revisiting the worldwide diversity of Leptospira species in the environment.</title>
        <authorList>
            <person name="Vincent A.T."/>
            <person name="Schiettekatte O."/>
            <person name="Bourhy P."/>
            <person name="Veyrier F.J."/>
            <person name="Picardeau M."/>
        </authorList>
    </citation>
    <scope>NUCLEOTIDE SEQUENCE [LARGE SCALE GENOMIC DNA]</scope>
    <source>
        <strain evidence="1">201800299</strain>
    </source>
</reference>
<evidence type="ECO:0000313" key="2">
    <source>
        <dbReference type="Proteomes" id="UP000298277"/>
    </source>
</evidence>
<comment type="caution">
    <text evidence="1">The sequence shown here is derived from an EMBL/GenBank/DDBJ whole genome shotgun (WGS) entry which is preliminary data.</text>
</comment>
<organism evidence="1 2">
    <name type="scientific">Leptospira gomenensis</name>
    <dbReference type="NCBI Taxonomy" id="2484974"/>
    <lineage>
        <taxon>Bacteria</taxon>
        <taxon>Pseudomonadati</taxon>
        <taxon>Spirochaetota</taxon>
        <taxon>Spirochaetia</taxon>
        <taxon>Leptospirales</taxon>
        <taxon>Leptospiraceae</taxon>
        <taxon>Leptospira</taxon>
    </lineage>
</organism>
<dbReference type="OrthoDB" id="9894395at2"/>
<dbReference type="PROSITE" id="PS51257">
    <property type="entry name" value="PROKAR_LIPOPROTEIN"/>
    <property type="match status" value="1"/>
</dbReference>
<sequence>MTKKVLLMSGILLLTACGLKQTRSVPSDPVSHLTRIPGKTGIYLEGTSRPFFSTSVYRTSIKLNETEEHRIKYSSETFVELKPGAYEFKLLLTDRSNFVAESATVAGCFQLKADQQLYLEYLPPELVALGPASFKLIDVETKEPVPTATPCK</sequence>
<dbReference type="EMBL" id="RQFA01000046">
    <property type="protein sequence ID" value="TGK33344.1"/>
    <property type="molecule type" value="Genomic_DNA"/>
</dbReference>
<dbReference type="Proteomes" id="UP000298277">
    <property type="component" value="Unassembled WGS sequence"/>
</dbReference>
<dbReference type="RefSeq" id="WP_135594524.1">
    <property type="nucleotide sequence ID" value="NZ_RQEZ01000110.1"/>
</dbReference>
<accession>A0A5F1Y9V0</accession>
<proteinExistence type="predicted"/>
<keyword evidence="2" id="KW-1185">Reference proteome</keyword>
<evidence type="ECO:0000313" key="1">
    <source>
        <dbReference type="EMBL" id="TGK33344.1"/>
    </source>
</evidence>
<dbReference type="AlphaFoldDB" id="A0A5F1Y9V0"/>
<gene>
    <name evidence="1" type="ORF">EHQ17_11165</name>
</gene>
<protein>
    <submittedName>
        <fullName evidence="1">Uncharacterized protein</fullName>
    </submittedName>
</protein>